<dbReference type="AlphaFoldDB" id="A0A7I4YGG9"/>
<evidence type="ECO:0000313" key="3">
    <source>
        <dbReference type="Proteomes" id="UP000025227"/>
    </source>
</evidence>
<dbReference type="Pfam" id="PF23626">
    <property type="entry name" value="CCD_aECM"/>
    <property type="match status" value="1"/>
</dbReference>
<protein>
    <submittedName>
        <fullName evidence="4">HTH APSES-type domain-containing protein</fullName>
    </submittedName>
</protein>
<feature type="region of interest" description="Disordered" evidence="1">
    <location>
        <begin position="248"/>
        <end position="273"/>
    </location>
</feature>
<evidence type="ECO:0000313" key="4">
    <source>
        <dbReference type="WBParaSite" id="HCON_00099310-00001"/>
    </source>
</evidence>
<feature type="compositionally biased region" description="Basic and acidic residues" evidence="1">
    <location>
        <begin position="86"/>
        <end position="96"/>
    </location>
</feature>
<feature type="region of interest" description="Disordered" evidence="1">
    <location>
        <begin position="350"/>
        <end position="411"/>
    </location>
</feature>
<dbReference type="Proteomes" id="UP000025227">
    <property type="component" value="Unplaced"/>
</dbReference>
<name>A0A7I4YGG9_HAECO</name>
<evidence type="ECO:0000256" key="1">
    <source>
        <dbReference type="SAM" id="MobiDB-lite"/>
    </source>
</evidence>
<feature type="region of interest" description="Disordered" evidence="1">
    <location>
        <begin position="129"/>
        <end position="184"/>
    </location>
</feature>
<reference evidence="4" key="1">
    <citation type="submission" date="2020-12" db="UniProtKB">
        <authorList>
            <consortium name="WormBaseParasite"/>
        </authorList>
    </citation>
    <scope>IDENTIFICATION</scope>
    <source>
        <strain evidence="4">MHco3</strain>
    </source>
</reference>
<proteinExistence type="predicted"/>
<evidence type="ECO:0000259" key="2">
    <source>
        <dbReference type="Pfam" id="PF23626"/>
    </source>
</evidence>
<feature type="compositionally biased region" description="Low complexity" evidence="1">
    <location>
        <begin position="154"/>
        <end position="180"/>
    </location>
</feature>
<feature type="compositionally biased region" description="Polar residues" evidence="1">
    <location>
        <begin position="210"/>
        <end position="220"/>
    </location>
</feature>
<organism evidence="3 4">
    <name type="scientific">Haemonchus contortus</name>
    <name type="common">Barber pole worm</name>
    <dbReference type="NCBI Taxonomy" id="6289"/>
    <lineage>
        <taxon>Eukaryota</taxon>
        <taxon>Metazoa</taxon>
        <taxon>Ecdysozoa</taxon>
        <taxon>Nematoda</taxon>
        <taxon>Chromadorea</taxon>
        <taxon>Rhabditida</taxon>
        <taxon>Rhabditina</taxon>
        <taxon>Rhabditomorpha</taxon>
        <taxon>Strongyloidea</taxon>
        <taxon>Trichostrongylidae</taxon>
        <taxon>Haemonchus</taxon>
    </lineage>
</organism>
<feature type="compositionally biased region" description="Polar residues" evidence="1">
    <location>
        <begin position="61"/>
        <end position="85"/>
    </location>
</feature>
<dbReference type="PANTHER" id="PTHR37435:SF2">
    <property type="entry name" value="GROUND-LIKE DOMAIN-CONTAINING PROTEIN"/>
    <property type="match status" value="1"/>
</dbReference>
<dbReference type="WBParaSite" id="HCON_00099310-00001">
    <property type="protein sequence ID" value="HCON_00099310-00001"/>
    <property type="gene ID" value="HCON_00099310"/>
</dbReference>
<keyword evidence="3" id="KW-1185">Reference proteome</keyword>
<dbReference type="OMA" id="CEQISHF"/>
<feature type="compositionally biased region" description="Low complexity" evidence="1">
    <location>
        <begin position="392"/>
        <end position="401"/>
    </location>
</feature>
<accession>A0A7I4YGG9</accession>
<dbReference type="InterPro" id="IPR055352">
    <property type="entry name" value="CCD_aECM"/>
</dbReference>
<feature type="region of interest" description="Disordered" evidence="1">
    <location>
        <begin position="60"/>
        <end position="96"/>
    </location>
</feature>
<sequence length="468" mass="52529">MSIPNHVLEQYERKLNSLHGSGDRGRLAGKLRTKRYRCIEEYLDEDGNVIEEGKEHFTTVAPITNPTSERPHTDSPQSLGTSKSLDSTKKPKNEYKVGVDQIKEEQLKRTKTPVVKPWKGVRVMIKKKLKMKKKKSRPVSNEDDSGMLQRVYPTTSSPKQTSISSSTVTTSVSPGSGSSTRKGNDALDDFIMKKFFPHMHLSYGEKPTKTGENLPSTVSPPSALPPPLERTRSSAKIPISFMELAASSNDDDHGFDRDIRRTPTKPFGRHGGISYRKRREDYDDDDDEYQDFGEYVPFYATKMGPRARPFLDVPVRRYGTRRAFGRPMVDPSSSGLSTDGRLNMLPVKQSSRNMHRLRSLPMAPPPQMPSPLTPSPLTPPLPVPLPPPPTATQPIPSTQPSLQNDIPLEDSTPQSCSKMYRLASTFGIRDITIYARKNCRFLQMFAPGFTCEQISHFVDSCRKYNVVS</sequence>
<feature type="domain" description="aECM cysteine-cradle" evidence="2">
    <location>
        <begin position="412"/>
        <end position="464"/>
    </location>
</feature>
<feature type="compositionally biased region" description="Basic and acidic residues" evidence="1">
    <location>
        <begin position="250"/>
        <end position="261"/>
    </location>
</feature>
<feature type="region of interest" description="Disordered" evidence="1">
    <location>
        <begin position="202"/>
        <end position="230"/>
    </location>
</feature>
<dbReference type="PANTHER" id="PTHR37435">
    <property type="entry name" value="PROTEIN CBG14344"/>
    <property type="match status" value="1"/>
</dbReference>
<dbReference type="OrthoDB" id="5860000at2759"/>
<feature type="compositionally biased region" description="Pro residues" evidence="1">
    <location>
        <begin position="362"/>
        <end position="391"/>
    </location>
</feature>